<dbReference type="InterPro" id="IPR013154">
    <property type="entry name" value="ADH-like_N"/>
</dbReference>
<dbReference type="EMBL" id="JAGGLB010000021">
    <property type="protein sequence ID" value="MBP1993779.1"/>
    <property type="molecule type" value="Genomic_DNA"/>
</dbReference>
<sequence length="343" mass="37451">MLVRRLMTVDGKVVLAEAPEAELPAGFVRVRTLFSAVSPGTELAAIRERAEQPAALGYSASGIIVELGEGVRGFYVGQRIACYGAPYVAHATQLNVPVNLVAAVPDHVFMEEAAFAGLGAIAIHALRTADLRFGESILVIGLGMIGQLIAQIAHAAAYSIVSFERDEQRAARFREYGIGQVYSERSALEQGIATVTGGHGVDSVLLSIGGSSDTDENTDTDKQTWIDHALHWIRDRGTIVVVGGLDTSFSRELMFSKEAKVLISRAGGPGRYDEAYERYSRDYPLGYVRWTEGRNIAEYIRLLSDQRIAVKSLITHKVPMEQAEWAYGNYQSSELVMGTLFTY</sequence>
<comment type="cofactor">
    <cofactor evidence="1">
        <name>Zn(2+)</name>
        <dbReference type="ChEBI" id="CHEBI:29105"/>
    </cofactor>
</comment>
<gene>
    <name evidence="7" type="ORF">J2Z66_005405</name>
</gene>
<evidence type="ECO:0000259" key="6">
    <source>
        <dbReference type="SMART" id="SM00829"/>
    </source>
</evidence>
<dbReference type="RefSeq" id="WP_209975660.1">
    <property type="nucleotide sequence ID" value="NZ_JAGGLB010000021.1"/>
</dbReference>
<dbReference type="PANTHER" id="PTHR43350:SF19">
    <property type="entry name" value="D-GULOSIDE 3-DEHYDROGENASE"/>
    <property type="match status" value="1"/>
</dbReference>
<keyword evidence="5" id="KW-0560">Oxidoreductase</keyword>
<keyword evidence="4" id="KW-0862">Zinc</keyword>
<comment type="similarity">
    <text evidence="2">Belongs to the zinc-containing alcohol dehydrogenase family.</text>
</comment>
<evidence type="ECO:0000313" key="8">
    <source>
        <dbReference type="Proteomes" id="UP001519287"/>
    </source>
</evidence>
<dbReference type="InterPro" id="IPR013149">
    <property type="entry name" value="ADH-like_C"/>
</dbReference>
<organism evidence="7 8">
    <name type="scientific">Paenibacillus eucommiae</name>
    <dbReference type="NCBI Taxonomy" id="1355755"/>
    <lineage>
        <taxon>Bacteria</taxon>
        <taxon>Bacillati</taxon>
        <taxon>Bacillota</taxon>
        <taxon>Bacilli</taxon>
        <taxon>Bacillales</taxon>
        <taxon>Paenibacillaceae</taxon>
        <taxon>Paenibacillus</taxon>
    </lineage>
</organism>
<reference evidence="7 8" key="1">
    <citation type="submission" date="2021-03" db="EMBL/GenBank/DDBJ databases">
        <title>Genomic Encyclopedia of Type Strains, Phase IV (KMG-IV): sequencing the most valuable type-strain genomes for metagenomic binning, comparative biology and taxonomic classification.</title>
        <authorList>
            <person name="Goeker M."/>
        </authorList>
    </citation>
    <scope>NUCLEOTIDE SEQUENCE [LARGE SCALE GENOMIC DNA]</scope>
    <source>
        <strain evidence="7 8">DSM 26048</strain>
    </source>
</reference>
<feature type="domain" description="Enoyl reductase (ER)" evidence="6">
    <location>
        <begin position="8"/>
        <end position="314"/>
    </location>
</feature>
<dbReference type="Pfam" id="PF08240">
    <property type="entry name" value="ADH_N"/>
    <property type="match status" value="1"/>
</dbReference>
<dbReference type="SUPFAM" id="SSF51735">
    <property type="entry name" value="NAD(P)-binding Rossmann-fold domains"/>
    <property type="match status" value="1"/>
</dbReference>
<dbReference type="SUPFAM" id="SSF50129">
    <property type="entry name" value="GroES-like"/>
    <property type="match status" value="1"/>
</dbReference>
<evidence type="ECO:0000256" key="2">
    <source>
        <dbReference type="ARBA" id="ARBA00008072"/>
    </source>
</evidence>
<comment type="caution">
    <text evidence="7">The sequence shown here is derived from an EMBL/GenBank/DDBJ whole genome shotgun (WGS) entry which is preliminary data.</text>
</comment>
<evidence type="ECO:0000256" key="1">
    <source>
        <dbReference type="ARBA" id="ARBA00001947"/>
    </source>
</evidence>
<dbReference type="InterPro" id="IPR011032">
    <property type="entry name" value="GroES-like_sf"/>
</dbReference>
<keyword evidence="3" id="KW-0479">Metal-binding</keyword>
<evidence type="ECO:0000256" key="3">
    <source>
        <dbReference type="ARBA" id="ARBA00022723"/>
    </source>
</evidence>
<keyword evidence="8" id="KW-1185">Reference proteome</keyword>
<dbReference type="Gene3D" id="3.40.50.720">
    <property type="entry name" value="NAD(P)-binding Rossmann-like Domain"/>
    <property type="match status" value="1"/>
</dbReference>
<dbReference type="CDD" id="cd08255">
    <property type="entry name" value="2-desacetyl-2-hydroxyethyl_bacteriochlorophyllide_like"/>
    <property type="match status" value="1"/>
</dbReference>
<accession>A0ABS4J4R4</accession>
<dbReference type="PANTHER" id="PTHR43350">
    <property type="entry name" value="NAD-DEPENDENT ALCOHOL DEHYDROGENASE"/>
    <property type="match status" value="1"/>
</dbReference>
<evidence type="ECO:0000256" key="4">
    <source>
        <dbReference type="ARBA" id="ARBA00022833"/>
    </source>
</evidence>
<name>A0ABS4J4R4_9BACL</name>
<protein>
    <submittedName>
        <fullName evidence="7">Threonine dehydrogenase-like Zn-dependent dehydrogenase</fullName>
    </submittedName>
</protein>
<dbReference type="Pfam" id="PF00107">
    <property type="entry name" value="ADH_zinc_N"/>
    <property type="match status" value="1"/>
</dbReference>
<dbReference type="Proteomes" id="UP001519287">
    <property type="component" value="Unassembled WGS sequence"/>
</dbReference>
<evidence type="ECO:0000313" key="7">
    <source>
        <dbReference type="EMBL" id="MBP1993779.1"/>
    </source>
</evidence>
<evidence type="ECO:0000256" key="5">
    <source>
        <dbReference type="ARBA" id="ARBA00023002"/>
    </source>
</evidence>
<dbReference type="SMART" id="SM00829">
    <property type="entry name" value="PKS_ER"/>
    <property type="match status" value="1"/>
</dbReference>
<proteinExistence type="inferred from homology"/>
<dbReference type="InterPro" id="IPR036291">
    <property type="entry name" value="NAD(P)-bd_dom_sf"/>
</dbReference>
<dbReference type="Gene3D" id="3.90.180.10">
    <property type="entry name" value="Medium-chain alcohol dehydrogenases, catalytic domain"/>
    <property type="match status" value="2"/>
</dbReference>
<dbReference type="InterPro" id="IPR020843">
    <property type="entry name" value="ER"/>
</dbReference>